<reference evidence="9 10" key="1">
    <citation type="submission" date="2020-08" db="EMBL/GenBank/DDBJ databases">
        <title>Genomic Encyclopedia of Type Strains, Phase IV (KMG-IV): sequencing the most valuable type-strain genomes for metagenomic binning, comparative biology and taxonomic classification.</title>
        <authorList>
            <person name="Goeker M."/>
        </authorList>
    </citation>
    <scope>NUCLEOTIDE SEQUENCE [LARGE SCALE GENOMIC DNA]</scope>
    <source>
        <strain evidence="9 10">DSM 11099</strain>
    </source>
</reference>
<dbReference type="InterPro" id="IPR000086">
    <property type="entry name" value="NUDIX_hydrolase_dom"/>
</dbReference>
<proteinExistence type="predicted"/>
<dbReference type="Gene3D" id="3.90.79.10">
    <property type="entry name" value="Nucleoside Triphosphate Pyrophosphohydrolase"/>
    <property type="match status" value="1"/>
</dbReference>
<dbReference type="InterPro" id="IPR015797">
    <property type="entry name" value="NUDIX_hydrolase-like_dom_sf"/>
</dbReference>
<comment type="cofactor">
    <cofactor evidence="2">
        <name>Mg(2+)</name>
        <dbReference type="ChEBI" id="CHEBI:18420"/>
    </cofactor>
</comment>
<keyword evidence="5" id="KW-0460">Magnesium</keyword>
<dbReference type="GO" id="GO:0046872">
    <property type="term" value="F:metal ion binding"/>
    <property type="evidence" value="ECO:0007669"/>
    <property type="project" value="UniProtKB-KW"/>
</dbReference>
<dbReference type="SUPFAM" id="SSF55811">
    <property type="entry name" value="Nudix"/>
    <property type="match status" value="1"/>
</dbReference>
<evidence type="ECO:0000256" key="7">
    <source>
        <dbReference type="SAM" id="MobiDB-lite"/>
    </source>
</evidence>
<evidence type="ECO:0000313" key="9">
    <source>
        <dbReference type="EMBL" id="MBB6012497.1"/>
    </source>
</evidence>
<keyword evidence="6" id="KW-0464">Manganese</keyword>
<keyword evidence="4" id="KW-0378">Hydrolase</keyword>
<keyword evidence="10" id="KW-1185">Reference proteome</keyword>
<dbReference type="CDD" id="cd18870">
    <property type="entry name" value="NUDIX_AcylCoAdiphos_Nudt19"/>
    <property type="match status" value="1"/>
</dbReference>
<comment type="cofactor">
    <cofactor evidence="1">
        <name>Mn(2+)</name>
        <dbReference type="ChEBI" id="CHEBI:29035"/>
    </cofactor>
</comment>
<evidence type="ECO:0000256" key="2">
    <source>
        <dbReference type="ARBA" id="ARBA00001946"/>
    </source>
</evidence>
<evidence type="ECO:0000259" key="8">
    <source>
        <dbReference type="PROSITE" id="PS51462"/>
    </source>
</evidence>
<evidence type="ECO:0000256" key="3">
    <source>
        <dbReference type="ARBA" id="ARBA00022723"/>
    </source>
</evidence>
<accession>A0A7W9VVW2</accession>
<dbReference type="EMBL" id="JACHEU010000001">
    <property type="protein sequence ID" value="MBB6012497.1"/>
    <property type="molecule type" value="Genomic_DNA"/>
</dbReference>
<evidence type="ECO:0000256" key="1">
    <source>
        <dbReference type="ARBA" id="ARBA00001936"/>
    </source>
</evidence>
<dbReference type="AlphaFoldDB" id="A0A7W9VVW2"/>
<sequence>MSKAEVDKVEGAEMETKAPPLRPRDAATLLLLDRQGGEFRVLMGRRHSSHVFMPGKFVFPGGRTDPSDGRVLVADGLHPEEEAKLTVRASRTTPTRARAIALSAIRETYEEAGLLIGNKGSFSTSRPDWQGFAEHGVMPSLTGLRFVARAITPPGRVRRFDTRFLAAFRDDVAVELPQGGPTNELEELVWLSLDEARAADVPAITRTILGEVQQRLAGDPRLSPGGPVPFYRMLNNRFVRDLL</sequence>
<comment type="caution">
    <text evidence="9">The sequence shown here is derived from an EMBL/GenBank/DDBJ whole genome shotgun (WGS) entry which is preliminary data.</text>
</comment>
<feature type="domain" description="Nudix hydrolase" evidence="8">
    <location>
        <begin position="22"/>
        <end position="214"/>
    </location>
</feature>
<dbReference type="PROSITE" id="PS51462">
    <property type="entry name" value="NUDIX"/>
    <property type="match status" value="1"/>
</dbReference>
<dbReference type="Proteomes" id="UP000533306">
    <property type="component" value="Unassembled WGS sequence"/>
</dbReference>
<evidence type="ECO:0000256" key="6">
    <source>
        <dbReference type="ARBA" id="ARBA00023211"/>
    </source>
</evidence>
<dbReference type="PANTHER" id="PTHR12318:SF0">
    <property type="entry name" value="ACYL-COENZYME A DIPHOSPHATASE NUDT19"/>
    <property type="match status" value="1"/>
</dbReference>
<keyword evidence="3" id="KW-0479">Metal-binding</keyword>
<gene>
    <name evidence="9" type="ORF">HNR59_001842</name>
</gene>
<evidence type="ECO:0000256" key="4">
    <source>
        <dbReference type="ARBA" id="ARBA00022801"/>
    </source>
</evidence>
<feature type="region of interest" description="Disordered" evidence="7">
    <location>
        <begin position="1"/>
        <end position="21"/>
    </location>
</feature>
<dbReference type="InterPro" id="IPR039121">
    <property type="entry name" value="NUDT19"/>
</dbReference>
<protein>
    <submittedName>
        <fullName evidence="9">8-oxo-dGTP pyrophosphatase MutT (NUDIX family)</fullName>
    </submittedName>
</protein>
<dbReference type="GO" id="GO:0016818">
    <property type="term" value="F:hydrolase activity, acting on acid anhydrides, in phosphorus-containing anhydrides"/>
    <property type="evidence" value="ECO:0007669"/>
    <property type="project" value="InterPro"/>
</dbReference>
<dbReference type="PANTHER" id="PTHR12318">
    <property type="entry name" value="TESTOSTERONE-REGULATED PROTEIN RP2"/>
    <property type="match status" value="1"/>
</dbReference>
<evidence type="ECO:0000313" key="10">
    <source>
        <dbReference type="Proteomes" id="UP000533306"/>
    </source>
</evidence>
<evidence type="ECO:0000256" key="5">
    <source>
        <dbReference type="ARBA" id="ARBA00022842"/>
    </source>
</evidence>
<organism evidence="9 10">
    <name type="scientific">Aquamicrobium lusatiense</name>
    <dbReference type="NCBI Taxonomy" id="89772"/>
    <lineage>
        <taxon>Bacteria</taxon>
        <taxon>Pseudomonadati</taxon>
        <taxon>Pseudomonadota</taxon>
        <taxon>Alphaproteobacteria</taxon>
        <taxon>Hyphomicrobiales</taxon>
        <taxon>Phyllobacteriaceae</taxon>
        <taxon>Aquamicrobium</taxon>
    </lineage>
</organism>
<name>A0A7W9VVW2_9HYPH</name>
<feature type="compositionally biased region" description="Basic and acidic residues" evidence="7">
    <location>
        <begin position="1"/>
        <end position="16"/>
    </location>
</feature>